<name>A0A7J6WRU4_THATH</name>
<dbReference type="EMBL" id="JABWDY010011125">
    <property type="protein sequence ID" value="KAF5200111.1"/>
    <property type="molecule type" value="Genomic_DNA"/>
</dbReference>
<dbReference type="Proteomes" id="UP000554482">
    <property type="component" value="Unassembled WGS sequence"/>
</dbReference>
<dbReference type="InterPro" id="IPR026960">
    <property type="entry name" value="RVT-Znf"/>
</dbReference>
<feature type="domain" description="Reverse transcriptase zinc-binding" evidence="1">
    <location>
        <begin position="97"/>
        <end position="162"/>
    </location>
</feature>
<keyword evidence="3" id="KW-1185">Reference proteome</keyword>
<dbReference type="OrthoDB" id="1748554at2759"/>
<protein>
    <recommendedName>
        <fullName evidence="1">Reverse transcriptase zinc-binding domain-containing protein</fullName>
    </recommendedName>
</protein>
<evidence type="ECO:0000313" key="3">
    <source>
        <dbReference type="Proteomes" id="UP000554482"/>
    </source>
</evidence>
<dbReference type="AlphaFoldDB" id="A0A7J6WRU4"/>
<accession>A0A7J6WRU4</accession>
<organism evidence="2 3">
    <name type="scientific">Thalictrum thalictroides</name>
    <name type="common">Rue-anemone</name>
    <name type="synonym">Anemone thalictroides</name>
    <dbReference type="NCBI Taxonomy" id="46969"/>
    <lineage>
        <taxon>Eukaryota</taxon>
        <taxon>Viridiplantae</taxon>
        <taxon>Streptophyta</taxon>
        <taxon>Embryophyta</taxon>
        <taxon>Tracheophyta</taxon>
        <taxon>Spermatophyta</taxon>
        <taxon>Magnoliopsida</taxon>
        <taxon>Ranunculales</taxon>
        <taxon>Ranunculaceae</taxon>
        <taxon>Thalictroideae</taxon>
        <taxon>Thalictrum</taxon>
    </lineage>
</organism>
<dbReference type="Pfam" id="PF13966">
    <property type="entry name" value="zf-RVT"/>
    <property type="match status" value="1"/>
</dbReference>
<evidence type="ECO:0000259" key="1">
    <source>
        <dbReference type="Pfam" id="PF13966"/>
    </source>
</evidence>
<sequence length="196" mass="22679">MRSAAVKFIQYAIGEGNISFWNEPWSQLGILRDKFNRNSRHHTGIRDNIKLSSFIIDRRLHFPNFNDPVLQTALSGTILASSGKDKLIWTPHPKGHFTIKTAYEVTRRRKEEKPWAKMVWGKHIRPRHSFVLWQAMQYALPTQDKIVDWKKLNIANCALCCNGSISGCRYVSNNTQTKSQNSPLPFYLQQCSFQPC</sequence>
<evidence type="ECO:0000313" key="2">
    <source>
        <dbReference type="EMBL" id="KAF5200111.1"/>
    </source>
</evidence>
<reference evidence="2 3" key="1">
    <citation type="submission" date="2020-06" db="EMBL/GenBank/DDBJ databases">
        <title>Transcriptomic and genomic resources for Thalictrum thalictroides and T. hernandezii: Facilitating candidate gene discovery in an emerging model plant lineage.</title>
        <authorList>
            <person name="Arias T."/>
            <person name="Riano-Pachon D.M."/>
            <person name="Di Stilio V.S."/>
        </authorList>
    </citation>
    <scope>NUCLEOTIDE SEQUENCE [LARGE SCALE GENOMIC DNA]</scope>
    <source>
        <strain evidence="3">cv. WT478/WT964</strain>
        <tissue evidence="2">Leaves</tissue>
    </source>
</reference>
<comment type="caution">
    <text evidence="2">The sequence shown here is derived from an EMBL/GenBank/DDBJ whole genome shotgun (WGS) entry which is preliminary data.</text>
</comment>
<gene>
    <name evidence="2" type="ORF">FRX31_010303</name>
</gene>
<proteinExistence type="predicted"/>